<gene>
    <name evidence="1" type="ORF">AVEN_249753_1</name>
</gene>
<comment type="caution">
    <text evidence="1">The sequence shown here is derived from an EMBL/GenBank/DDBJ whole genome shotgun (WGS) entry which is preliminary data.</text>
</comment>
<evidence type="ECO:0000313" key="2">
    <source>
        <dbReference type="Proteomes" id="UP000499080"/>
    </source>
</evidence>
<evidence type="ECO:0000313" key="1">
    <source>
        <dbReference type="EMBL" id="GBL99715.1"/>
    </source>
</evidence>
<proteinExistence type="predicted"/>
<keyword evidence="2" id="KW-1185">Reference proteome</keyword>
<protein>
    <submittedName>
        <fullName evidence="1">Uncharacterized protein</fullName>
    </submittedName>
</protein>
<dbReference type="EMBL" id="BGPR01000150">
    <property type="protein sequence ID" value="GBL99715.1"/>
    <property type="molecule type" value="Genomic_DNA"/>
</dbReference>
<name>A0A4Y2C7B9_ARAVE</name>
<organism evidence="1 2">
    <name type="scientific">Araneus ventricosus</name>
    <name type="common">Orbweaver spider</name>
    <name type="synonym">Epeira ventricosa</name>
    <dbReference type="NCBI Taxonomy" id="182803"/>
    <lineage>
        <taxon>Eukaryota</taxon>
        <taxon>Metazoa</taxon>
        <taxon>Ecdysozoa</taxon>
        <taxon>Arthropoda</taxon>
        <taxon>Chelicerata</taxon>
        <taxon>Arachnida</taxon>
        <taxon>Araneae</taxon>
        <taxon>Araneomorphae</taxon>
        <taxon>Entelegynae</taxon>
        <taxon>Araneoidea</taxon>
        <taxon>Araneidae</taxon>
        <taxon>Araneus</taxon>
    </lineage>
</organism>
<accession>A0A4Y2C7B9</accession>
<dbReference type="AlphaFoldDB" id="A0A4Y2C7B9"/>
<reference evidence="1 2" key="1">
    <citation type="journal article" date="2019" name="Sci. Rep.">
        <title>Orb-weaving spider Araneus ventricosus genome elucidates the spidroin gene catalogue.</title>
        <authorList>
            <person name="Kono N."/>
            <person name="Nakamura H."/>
            <person name="Ohtoshi R."/>
            <person name="Moran D.A.P."/>
            <person name="Shinohara A."/>
            <person name="Yoshida Y."/>
            <person name="Fujiwara M."/>
            <person name="Mori M."/>
            <person name="Tomita M."/>
            <person name="Arakawa K."/>
        </authorList>
    </citation>
    <scope>NUCLEOTIDE SEQUENCE [LARGE SCALE GENOMIC DNA]</scope>
</reference>
<sequence length="99" mass="11487">MKNSRPTTIVGLQLSSCHLSDIVAMKVLVQWDRKPRNHKVQELGYKGIDPTLSTYTFLEEPLLVSSIWSRFVMQEHNAFRKFTWPSILNPQKSNHCALF</sequence>
<dbReference type="Proteomes" id="UP000499080">
    <property type="component" value="Unassembled WGS sequence"/>
</dbReference>